<accession>A0A7I8VZ30</accession>
<keyword evidence="5" id="KW-0967">Endosome</keyword>
<dbReference type="Gene3D" id="1.20.1510.10">
    <property type="entry name" value="Cation efflux protein transmembrane domain"/>
    <property type="match status" value="1"/>
</dbReference>
<evidence type="ECO:0000256" key="9">
    <source>
        <dbReference type="ARBA" id="ARBA00023136"/>
    </source>
</evidence>
<evidence type="ECO:0000256" key="1">
    <source>
        <dbReference type="ARBA" id="ARBA00004146"/>
    </source>
</evidence>
<keyword evidence="9 12" id="KW-0472">Membrane</keyword>
<evidence type="ECO:0000256" key="2">
    <source>
        <dbReference type="ARBA" id="ARBA00004644"/>
    </source>
</evidence>
<dbReference type="GO" id="GO:0030672">
    <property type="term" value="C:synaptic vesicle membrane"/>
    <property type="evidence" value="ECO:0007669"/>
    <property type="project" value="UniProtKB-SubCell"/>
</dbReference>
<dbReference type="PANTHER" id="PTHR31937:SF2">
    <property type="entry name" value="TRANSMEMBRANE PROTEIN 163"/>
    <property type="match status" value="1"/>
</dbReference>
<evidence type="ECO:0000256" key="11">
    <source>
        <dbReference type="SAM" id="MobiDB-lite"/>
    </source>
</evidence>
<feature type="region of interest" description="Disordered" evidence="11">
    <location>
        <begin position="1"/>
        <end position="25"/>
    </location>
</feature>
<feature type="transmembrane region" description="Helical" evidence="12">
    <location>
        <begin position="186"/>
        <end position="207"/>
    </location>
</feature>
<comment type="subcellular location">
    <subcellularLocation>
        <location evidence="2">Cytoplasmic vesicle</location>
        <location evidence="2">Secretory vesicle</location>
        <location evidence="2">Synaptic vesicle membrane</location>
        <topology evidence="2">Multi-pass membrane protein</topology>
    </subcellularLocation>
    <subcellularLocation>
        <location evidence="1">Early endosome membrane</location>
    </subcellularLocation>
</comment>
<organism evidence="13 14">
    <name type="scientific">Dimorphilus gyrociliatus</name>
    <dbReference type="NCBI Taxonomy" id="2664684"/>
    <lineage>
        <taxon>Eukaryota</taxon>
        <taxon>Metazoa</taxon>
        <taxon>Spiralia</taxon>
        <taxon>Lophotrochozoa</taxon>
        <taxon>Annelida</taxon>
        <taxon>Polychaeta</taxon>
        <taxon>Polychaeta incertae sedis</taxon>
        <taxon>Dinophilidae</taxon>
        <taxon>Dimorphilus</taxon>
    </lineage>
</organism>
<evidence type="ECO:0000313" key="14">
    <source>
        <dbReference type="Proteomes" id="UP000549394"/>
    </source>
</evidence>
<evidence type="ECO:0000256" key="8">
    <source>
        <dbReference type="ARBA" id="ARBA00023018"/>
    </source>
</evidence>
<reference evidence="13 14" key="1">
    <citation type="submission" date="2020-08" db="EMBL/GenBank/DDBJ databases">
        <authorList>
            <person name="Hejnol A."/>
        </authorList>
    </citation>
    <scope>NUCLEOTIDE SEQUENCE [LARGE SCALE GENOMIC DNA]</scope>
</reference>
<dbReference type="EMBL" id="CAJFCJ010000014">
    <property type="protein sequence ID" value="CAD5121182.1"/>
    <property type="molecule type" value="Genomic_DNA"/>
</dbReference>
<evidence type="ECO:0000256" key="10">
    <source>
        <dbReference type="ARBA" id="ARBA00023329"/>
    </source>
</evidence>
<name>A0A7I8VZ30_9ANNE</name>
<dbReference type="OrthoDB" id="5980560at2759"/>
<keyword evidence="6" id="KW-0862">Zinc</keyword>
<protein>
    <submittedName>
        <fullName evidence="13">Uncharacterized protein</fullName>
    </submittedName>
</protein>
<keyword evidence="10" id="KW-0968">Cytoplasmic vesicle</keyword>
<dbReference type="PANTHER" id="PTHR31937">
    <property type="entry name" value="TRANSMEMBRANE PROTEIN 163"/>
    <property type="match status" value="1"/>
</dbReference>
<evidence type="ECO:0000313" key="13">
    <source>
        <dbReference type="EMBL" id="CAD5121182.1"/>
    </source>
</evidence>
<evidence type="ECO:0000256" key="7">
    <source>
        <dbReference type="ARBA" id="ARBA00022989"/>
    </source>
</evidence>
<evidence type="ECO:0000256" key="6">
    <source>
        <dbReference type="ARBA" id="ARBA00022833"/>
    </source>
</evidence>
<proteinExistence type="inferred from homology"/>
<dbReference type="Proteomes" id="UP000549394">
    <property type="component" value="Unassembled WGS sequence"/>
</dbReference>
<feature type="transmembrane region" description="Helical" evidence="12">
    <location>
        <begin position="213"/>
        <end position="237"/>
    </location>
</feature>
<dbReference type="SUPFAM" id="SSF161111">
    <property type="entry name" value="Cation efflux protein transmembrane domain-like"/>
    <property type="match status" value="1"/>
</dbReference>
<keyword evidence="7 12" id="KW-1133">Transmembrane helix</keyword>
<gene>
    <name evidence="13" type="ORF">DGYR_LOCUS9168</name>
</gene>
<evidence type="ECO:0000256" key="5">
    <source>
        <dbReference type="ARBA" id="ARBA00022753"/>
    </source>
</evidence>
<comment type="similarity">
    <text evidence="3">Belongs to the TMEM163 family.</text>
</comment>
<keyword evidence="14" id="KW-1185">Reference proteome</keyword>
<evidence type="ECO:0000256" key="12">
    <source>
        <dbReference type="SAM" id="Phobius"/>
    </source>
</evidence>
<feature type="transmembrane region" description="Helical" evidence="12">
    <location>
        <begin position="117"/>
        <end position="135"/>
    </location>
</feature>
<feature type="transmembrane region" description="Helical" evidence="12">
    <location>
        <begin position="48"/>
        <end position="73"/>
    </location>
</feature>
<dbReference type="AlphaFoldDB" id="A0A7I8VZ30"/>
<evidence type="ECO:0000256" key="4">
    <source>
        <dbReference type="ARBA" id="ARBA00022692"/>
    </source>
</evidence>
<feature type="transmembrane region" description="Helical" evidence="12">
    <location>
        <begin position="79"/>
        <end position="101"/>
    </location>
</feature>
<keyword evidence="4 12" id="KW-0812">Transmembrane</keyword>
<dbReference type="InterPro" id="IPR027469">
    <property type="entry name" value="Cation_efflux_TMD_sf"/>
</dbReference>
<dbReference type="GO" id="GO:0031901">
    <property type="term" value="C:early endosome membrane"/>
    <property type="evidence" value="ECO:0007669"/>
    <property type="project" value="UniProtKB-SubCell"/>
</dbReference>
<keyword evidence="8" id="KW-0770">Synapse</keyword>
<comment type="caution">
    <text evidence="13">The sequence shown here is derived from an EMBL/GenBank/DDBJ whole genome shotgun (WGS) entry which is preliminary data.</text>
</comment>
<feature type="transmembrane region" description="Helical" evidence="12">
    <location>
        <begin position="155"/>
        <end position="174"/>
    </location>
</feature>
<evidence type="ECO:0000256" key="3">
    <source>
        <dbReference type="ARBA" id="ARBA00008731"/>
    </source>
</evidence>
<sequence length="254" mass="28033">MAELQEIGKDNVNDKDKSKCSSDNDSRADGIFDRKHSLTLYQAAKFRIAALSISYATIVFLILLSIATFYISISQNNSASFAFGLAALLDCVSSAIVIWRYGSGGNYSLYNSRRERLACIALGVIFNISSLVIISKTSYALGKSKKPLENSSVEIISAINGSVCIMLAVGKYFIGKYLESEAVTTDAFNSFIESLMAFSIVINEALYKKNPSIWYVDAIVSYVSALLFTIWGMRLLIINLSKKAKAKDNYNEYN</sequence>
<dbReference type="InterPro" id="IPR026765">
    <property type="entry name" value="Tmem163"/>
</dbReference>